<organism evidence="5 10">
    <name type="scientific">Rotaria socialis</name>
    <dbReference type="NCBI Taxonomy" id="392032"/>
    <lineage>
        <taxon>Eukaryota</taxon>
        <taxon>Metazoa</taxon>
        <taxon>Spiralia</taxon>
        <taxon>Gnathifera</taxon>
        <taxon>Rotifera</taxon>
        <taxon>Eurotatoria</taxon>
        <taxon>Bdelloidea</taxon>
        <taxon>Philodinida</taxon>
        <taxon>Philodinidae</taxon>
        <taxon>Rotaria</taxon>
    </lineage>
</organism>
<dbReference type="SUPFAM" id="SSF48452">
    <property type="entry name" value="TPR-like"/>
    <property type="match status" value="2"/>
</dbReference>
<evidence type="ECO:0000313" key="10">
    <source>
        <dbReference type="Proteomes" id="UP000663869"/>
    </source>
</evidence>
<dbReference type="Proteomes" id="UP000663869">
    <property type="component" value="Unassembled WGS sequence"/>
</dbReference>
<dbReference type="Proteomes" id="UP000663862">
    <property type="component" value="Unassembled WGS sequence"/>
</dbReference>
<feature type="region of interest" description="Disordered" evidence="3">
    <location>
        <begin position="20"/>
        <end position="46"/>
    </location>
</feature>
<sequence>MPLRKRFTCCYRRSHELNTNKSDIDDDENGRGEEGENSKLIGRDNADTSHHYGTKLVYFACEQLGMSSVGVNTEKLITDYTDTAHSYEQPNRCFKDYFLLMQTYSNPMYSNKITYTIQIFTVEKECIEFIKPVTTEVFVVIDGVPPTPLMEGIEPLKQIDFVFFYTPQNDAVTDVAKVTHGYLINLCETEEVLIDSLRKSCEELDKQTAAFSIYNRKGKSTRDLSKEAGSFLFFQLLKNVLKNMPKTTEAKKTMFTVCRNYYRGNLTELKNIDDFDLTYKSVDAIPWYTKKTFIYKLINKALRIEDVDVLYQLCFYIMDLSEQLELKFQELKAKQKDVLKLYRAQKLSPDDAANFQNSIGNSISISCYLSTTSEHSVAYGFATKSAKREDTVRALFEYTVDLNTVQNIVIADIGKYSAFPEEAEHIFDFVHAIDQGAVLFAEYLVYHKRKIAELNIVLMLGNLLLEMDEYFKVERYFDNLVNSSNPSDEQIVCIFFNFDRTYRLKGDFVRAINYYNRANNLHLYARPKRLASAGKNLNGLGVVYMEPRRQLKAEECFQQAIKLYKKYDRAKTKFTKAKEIYNRALPPGHPKHALPRVNFRNVYLSAGEYTKACSEYESALKLQEASLLGDHPDIGRKLHNLAVVHTCLGNMNEQKS</sequence>
<dbReference type="Proteomes" id="UP000663873">
    <property type="component" value="Unassembled WGS sequence"/>
</dbReference>
<dbReference type="EMBL" id="CAJNYU010001557">
    <property type="protein sequence ID" value="CAF3446829.1"/>
    <property type="molecule type" value="Genomic_DNA"/>
</dbReference>
<evidence type="ECO:0000313" key="8">
    <source>
        <dbReference type="EMBL" id="CAF4261003.1"/>
    </source>
</evidence>
<evidence type="ECO:0000256" key="2">
    <source>
        <dbReference type="ARBA" id="ARBA00022803"/>
    </source>
</evidence>
<dbReference type="EMBL" id="CAJOBQ010000113">
    <property type="protein sequence ID" value="CAF4261003.1"/>
    <property type="molecule type" value="Genomic_DNA"/>
</dbReference>
<dbReference type="PANTHER" id="PTHR45641:SF19">
    <property type="entry name" value="NEPHROCYSTIN-3"/>
    <property type="match status" value="1"/>
</dbReference>
<keyword evidence="1" id="KW-0677">Repeat</keyword>
<dbReference type="EMBL" id="CAJOBP010001121">
    <property type="protein sequence ID" value="CAF4255669.1"/>
    <property type="molecule type" value="Genomic_DNA"/>
</dbReference>
<dbReference type="SUPFAM" id="SSF56399">
    <property type="entry name" value="ADP-ribosylation"/>
    <property type="match status" value="1"/>
</dbReference>
<dbReference type="PANTHER" id="PTHR45641">
    <property type="entry name" value="TETRATRICOPEPTIDE REPEAT PROTEIN (AFU_ORTHOLOGUE AFUA_6G03870)"/>
    <property type="match status" value="1"/>
</dbReference>
<evidence type="ECO:0000313" key="9">
    <source>
        <dbReference type="EMBL" id="CAF4777761.1"/>
    </source>
</evidence>
<dbReference type="EMBL" id="CAJOBO010000551">
    <property type="protein sequence ID" value="CAF4246159.1"/>
    <property type="molecule type" value="Genomic_DNA"/>
</dbReference>
<dbReference type="Proteomes" id="UP000663851">
    <property type="component" value="Unassembled WGS sequence"/>
</dbReference>
<feature type="compositionally biased region" description="Basic and acidic residues" evidence="3">
    <location>
        <begin position="29"/>
        <end position="46"/>
    </location>
</feature>
<dbReference type="AlphaFoldDB" id="A0A818E9G4"/>
<dbReference type="Gene3D" id="3.90.176.10">
    <property type="entry name" value="Toxin ADP-ribosyltransferase, Chain A, domain 1"/>
    <property type="match status" value="1"/>
</dbReference>
<comment type="caution">
    <text evidence="5">The sequence shown here is derived from an EMBL/GenBank/DDBJ whole genome shotgun (WGS) entry which is preliminary data.</text>
</comment>
<dbReference type="Gene3D" id="1.25.40.10">
    <property type="entry name" value="Tetratricopeptide repeat domain"/>
    <property type="match status" value="2"/>
</dbReference>
<evidence type="ECO:0000313" key="7">
    <source>
        <dbReference type="EMBL" id="CAF4255669.1"/>
    </source>
</evidence>
<evidence type="ECO:0000256" key="3">
    <source>
        <dbReference type="SAM" id="MobiDB-lite"/>
    </source>
</evidence>
<dbReference type="Proteomes" id="UP000663825">
    <property type="component" value="Unassembled WGS sequence"/>
</dbReference>
<reference evidence="5" key="1">
    <citation type="submission" date="2021-02" db="EMBL/GenBank/DDBJ databases">
        <authorList>
            <person name="Nowell W R."/>
        </authorList>
    </citation>
    <scope>NUCLEOTIDE SEQUENCE</scope>
</reference>
<evidence type="ECO:0000313" key="6">
    <source>
        <dbReference type="EMBL" id="CAF4246159.1"/>
    </source>
</evidence>
<keyword evidence="2" id="KW-0802">TPR repeat</keyword>
<proteinExistence type="predicted"/>
<protein>
    <submittedName>
        <fullName evidence="5">Uncharacterized protein</fullName>
    </submittedName>
</protein>
<dbReference type="EMBL" id="CAJNXB010003768">
    <property type="protein sequence ID" value="CAF3337231.1"/>
    <property type="molecule type" value="Genomic_DNA"/>
</dbReference>
<accession>A0A818E9G4</accession>
<name>A0A818E9G4_9BILA</name>
<evidence type="ECO:0000313" key="4">
    <source>
        <dbReference type="EMBL" id="CAF3337231.1"/>
    </source>
</evidence>
<keyword evidence="11" id="KW-1185">Reference proteome</keyword>
<dbReference type="EMBL" id="CAJOBR010004350">
    <property type="protein sequence ID" value="CAF4777761.1"/>
    <property type="molecule type" value="Genomic_DNA"/>
</dbReference>
<evidence type="ECO:0000313" key="5">
    <source>
        <dbReference type="EMBL" id="CAF3446829.1"/>
    </source>
</evidence>
<dbReference type="OrthoDB" id="5986190at2759"/>
<gene>
    <name evidence="5" type="ORF">FME351_LOCUS13098</name>
    <name evidence="6" type="ORF">HFQ381_LOCUS10159</name>
    <name evidence="9" type="ORF">QYT958_LOCUS22538</name>
    <name evidence="4" type="ORF">TIS948_LOCUS22005</name>
    <name evidence="8" type="ORF">TSG867_LOCUS3705</name>
    <name evidence="7" type="ORF">UJA718_LOCUS9836</name>
</gene>
<dbReference type="InterPro" id="IPR011990">
    <property type="entry name" value="TPR-like_helical_dom_sf"/>
</dbReference>
<evidence type="ECO:0000256" key="1">
    <source>
        <dbReference type="ARBA" id="ARBA00022737"/>
    </source>
</evidence>
<evidence type="ECO:0000313" key="11">
    <source>
        <dbReference type="Proteomes" id="UP000663873"/>
    </source>
</evidence>
<dbReference type="Proteomes" id="UP000663848">
    <property type="component" value="Unassembled WGS sequence"/>
</dbReference>